<dbReference type="RefSeq" id="WP_028027931.1">
    <property type="nucleotide sequence ID" value="NZ_AAXMGC020000009.1"/>
</dbReference>
<evidence type="ECO:0000313" key="2">
    <source>
        <dbReference type="EMBL" id="MDF3637144.1"/>
    </source>
</evidence>
<dbReference type="NCBIfam" id="TIGR03493">
    <property type="entry name" value="cellullose_BcsF"/>
    <property type="match status" value="1"/>
</dbReference>
<name>A0A7V7M5H6_ENTCL</name>
<dbReference type="EMBL" id="JAOCIY010000065">
    <property type="protein sequence ID" value="MDH1481625.1"/>
    <property type="molecule type" value="Genomic_DNA"/>
</dbReference>
<dbReference type="EMBL" id="JAODZM010000036">
    <property type="protein sequence ID" value="MDH0197830.1"/>
    <property type="molecule type" value="Genomic_DNA"/>
</dbReference>
<dbReference type="Proteomes" id="UP001158360">
    <property type="component" value="Unassembled WGS sequence"/>
</dbReference>
<organism evidence="4 5">
    <name type="scientific">Enterobacter cloacae</name>
    <dbReference type="NCBI Taxonomy" id="550"/>
    <lineage>
        <taxon>Bacteria</taxon>
        <taxon>Pseudomonadati</taxon>
        <taxon>Pseudomonadota</taxon>
        <taxon>Gammaproteobacteria</taxon>
        <taxon>Enterobacterales</taxon>
        <taxon>Enterobacteriaceae</taxon>
        <taxon>Enterobacter</taxon>
        <taxon>Enterobacter cloacae complex</taxon>
    </lineage>
</organism>
<reference evidence="4" key="1">
    <citation type="submission" date="2022-09" db="EMBL/GenBank/DDBJ databases">
        <title>Intensive care unit water sources are persistently colonized with multi-drug resistant bacteria and are the site of extensive horizontal gene transfer of antibiotic resistance genes.</title>
        <authorList>
            <person name="Diorio-Toth L."/>
        </authorList>
    </citation>
    <scope>NUCLEOTIDE SEQUENCE</scope>
    <source>
        <strain evidence="4">GD03711</strain>
        <strain evidence="3">GD04139</strain>
    </source>
</reference>
<keyword evidence="1" id="KW-0472">Membrane</keyword>
<keyword evidence="1" id="KW-1133">Transmembrane helix</keyword>
<dbReference type="Pfam" id="PF11120">
    <property type="entry name" value="CBP_BcsF"/>
    <property type="match status" value="1"/>
</dbReference>
<proteinExistence type="predicted"/>
<evidence type="ECO:0000313" key="3">
    <source>
        <dbReference type="EMBL" id="MDH0197830.1"/>
    </source>
</evidence>
<keyword evidence="1" id="KW-0812">Transmembrane</keyword>
<dbReference type="InterPro" id="IPR019995">
    <property type="entry name" value="Cellulose_BcsF/YhjT"/>
</dbReference>
<gene>
    <name evidence="4" type="primary">bcsF</name>
    <name evidence="4" type="ORF">N5E88_19355</name>
    <name evidence="3" type="ORF">N7383_19575</name>
    <name evidence="2" type="ORF">P3S46_08015</name>
</gene>
<feature type="transmembrane region" description="Helical" evidence="1">
    <location>
        <begin position="6"/>
        <end position="25"/>
    </location>
</feature>
<accession>A0A7V7M5H6</accession>
<reference evidence="2" key="2">
    <citation type="submission" date="2023-03" db="EMBL/GenBank/DDBJ databases">
        <title>A Study on Prevalence and Characterization of Enterobacter cloacae strains in China.</title>
        <authorList>
            <person name="Zheng Z."/>
        </authorList>
    </citation>
    <scope>NUCLEOTIDE SEQUENCE</scope>
    <source>
        <strain evidence="2">EC77</strain>
    </source>
</reference>
<evidence type="ECO:0000313" key="5">
    <source>
        <dbReference type="Proteomes" id="UP001161707"/>
    </source>
</evidence>
<comment type="caution">
    <text evidence="4">The sequence shown here is derived from an EMBL/GenBank/DDBJ whole genome shotgun (WGS) entry which is preliminary data.</text>
</comment>
<dbReference type="AlphaFoldDB" id="A0A7V7M5H6"/>
<protein>
    <submittedName>
        <fullName evidence="4">Cellulose biosynthesis protein BcsF</fullName>
    </submittedName>
</protein>
<sequence length="65" mass="7536">MMNISDIIQLVVFCALIFFPLGYYARHSLRRIRDTARMAFGKPRYVKPAGTLTRATHVKADRKHD</sequence>
<dbReference type="GeneID" id="83575721"/>
<dbReference type="Proteomes" id="UP001161707">
    <property type="component" value="Unassembled WGS sequence"/>
</dbReference>
<evidence type="ECO:0000256" key="1">
    <source>
        <dbReference type="SAM" id="Phobius"/>
    </source>
</evidence>
<evidence type="ECO:0000313" key="4">
    <source>
        <dbReference type="EMBL" id="MDH1481625.1"/>
    </source>
</evidence>
<dbReference type="Proteomes" id="UP001215180">
    <property type="component" value="Unassembled WGS sequence"/>
</dbReference>
<dbReference type="EMBL" id="JARJGR010000829">
    <property type="protein sequence ID" value="MDF3637144.1"/>
    <property type="molecule type" value="Genomic_DNA"/>
</dbReference>